<evidence type="ECO:0000256" key="2">
    <source>
        <dbReference type="SAM" id="SignalP"/>
    </source>
</evidence>
<keyword evidence="4" id="KW-1185">Reference proteome</keyword>
<keyword evidence="2" id="KW-0732">Signal</keyword>
<feature type="chain" id="PRO_5029626908" evidence="2">
    <location>
        <begin position="32"/>
        <end position="119"/>
    </location>
</feature>
<feature type="signal peptide" evidence="2">
    <location>
        <begin position="1"/>
        <end position="31"/>
    </location>
</feature>
<evidence type="ECO:0000256" key="1">
    <source>
        <dbReference type="SAM" id="MobiDB-lite"/>
    </source>
</evidence>
<organism evidence="3 4">
    <name type="scientific">Nocardia terrae</name>
    <dbReference type="NCBI Taxonomy" id="2675851"/>
    <lineage>
        <taxon>Bacteria</taxon>
        <taxon>Bacillati</taxon>
        <taxon>Actinomycetota</taxon>
        <taxon>Actinomycetes</taxon>
        <taxon>Mycobacteriales</taxon>
        <taxon>Nocardiaceae</taxon>
        <taxon>Nocardia</taxon>
    </lineage>
</organism>
<dbReference type="Proteomes" id="UP000466794">
    <property type="component" value="Unassembled WGS sequence"/>
</dbReference>
<gene>
    <name evidence="3" type="ORF">GPX89_15880</name>
</gene>
<name>A0A7K1UXU0_9NOCA</name>
<feature type="region of interest" description="Disordered" evidence="1">
    <location>
        <begin position="66"/>
        <end position="119"/>
    </location>
</feature>
<dbReference type="AlphaFoldDB" id="A0A7K1UXU0"/>
<dbReference type="EMBL" id="WRPP01000003">
    <property type="protein sequence ID" value="MVU78718.1"/>
    <property type="molecule type" value="Genomic_DNA"/>
</dbReference>
<reference evidence="3 4" key="1">
    <citation type="submission" date="2019-12" db="EMBL/GenBank/DDBJ databases">
        <title>Nocardia sp. nov. ET3-3 isolated from soil.</title>
        <authorList>
            <person name="Kanchanasin P."/>
            <person name="Tanasupawat S."/>
            <person name="Yuki M."/>
            <person name="Kudo T."/>
        </authorList>
    </citation>
    <scope>NUCLEOTIDE SEQUENCE [LARGE SCALE GENOMIC DNA]</scope>
    <source>
        <strain evidence="3 4">ET3-3</strain>
    </source>
</reference>
<comment type="caution">
    <text evidence="3">The sequence shown here is derived from an EMBL/GenBank/DDBJ whole genome shotgun (WGS) entry which is preliminary data.</text>
</comment>
<evidence type="ECO:0000313" key="4">
    <source>
        <dbReference type="Proteomes" id="UP000466794"/>
    </source>
</evidence>
<evidence type="ECO:0000313" key="3">
    <source>
        <dbReference type="EMBL" id="MVU78718.1"/>
    </source>
</evidence>
<feature type="region of interest" description="Disordered" evidence="1">
    <location>
        <begin position="42"/>
        <end position="61"/>
    </location>
</feature>
<accession>A0A7K1UXU0</accession>
<proteinExistence type="predicted"/>
<sequence>MQKRTVRRTVTAGVLGAAALGVLAIPAVANAETPDSIAALANTGSAGSSAPADPGTLITKDRDGTVTVRPAEPGQPMPPGAVPAIPLQPGQPAPDGVIIQNGDAVPGGPAHTIIVSPVR</sequence>
<dbReference type="RefSeq" id="WP_157388370.1">
    <property type="nucleotide sequence ID" value="NZ_WRPP01000003.1"/>
</dbReference>
<protein>
    <submittedName>
        <fullName evidence="3">Uncharacterized protein</fullName>
    </submittedName>
</protein>